<organism evidence="2 3">
    <name type="scientific">Microvenator marinus</name>
    <dbReference type="NCBI Taxonomy" id="2600177"/>
    <lineage>
        <taxon>Bacteria</taxon>
        <taxon>Deltaproteobacteria</taxon>
        <taxon>Bradymonadales</taxon>
        <taxon>Microvenatoraceae</taxon>
        <taxon>Microvenator</taxon>
    </lineage>
</organism>
<reference evidence="2 3" key="1">
    <citation type="submission" date="2019-08" db="EMBL/GenBank/DDBJ databases">
        <authorList>
            <person name="Liang Q."/>
        </authorList>
    </citation>
    <scope>NUCLEOTIDE SEQUENCE [LARGE SCALE GENOMIC DNA]</scope>
    <source>
        <strain evidence="2 3">V1718</strain>
    </source>
</reference>
<protein>
    <submittedName>
        <fullName evidence="2">Uncharacterized protein</fullName>
    </submittedName>
</protein>
<dbReference type="KEGG" id="bbae:FRD01_20935"/>
<keyword evidence="3" id="KW-1185">Reference proteome</keyword>
<dbReference type="RefSeq" id="WP_146962890.1">
    <property type="nucleotide sequence ID" value="NZ_CP042467.1"/>
</dbReference>
<dbReference type="AlphaFoldDB" id="A0A5B8XWX4"/>
<evidence type="ECO:0000313" key="2">
    <source>
        <dbReference type="EMBL" id="QED29657.1"/>
    </source>
</evidence>
<evidence type="ECO:0000313" key="3">
    <source>
        <dbReference type="Proteomes" id="UP000321595"/>
    </source>
</evidence>
<name>A0A5B8XWX4_9DELT</name>
<feature type="region of interest" description="Disordered" evidence="1">
    <location>
        <begin position="21"/>
        <end position="46"/>
    </location>
</feature>
<dbReference type="Proteomes" id="UP000321595">
    <property type="component" value="Chromosome"/>
</dbReference>
<evidence type="ECO:0000256" key="1">
    <source>
        <dbReference type="SAM" id="MobiDB-lite"/>
    </source>
</evidence>
<accession>A0A5B8XWX4</accession>
<sequence>MKIQSQPASMLERLQDVYSEEQAQVNSAKGGRFHGPPSADAPKATSATSLEIQHIALDAIHGKIGDERAVRERVVDHVITQKFGNIPEEKAASIKELLVDDPEFTRRVEDMLSLALREIARSER</sequence>
<dbReference type="EMBL" id="CP042467">
    <property type="protein sequence ID" value="QED29657.1"/>
    <property type="molecule type" value="Genomic_DNA"/>
</dbReference>
<gene>
    <name evidence="2" type="ORF">FRD01_20935</name>
</gene>
<proteinExistence type="predicted"/>